<dbReference type="InterPro" id="IPR007387">
    <property type="entry name" value="TRAP_DctQ"/>
</dbReference>
<evidence type="ECO:0000313" key="12">
    <source>
        <dbReference type="Proteomes" id="UP000823900"/>
    </source>
</evidence>
<name>A0A9D2HGH5_9FIRM</name>
<feature type="transmembrane region" description="Helical" evidence="9">
    <location>
        <begin position="87"/>
        <end position="108"/>
    </location>
</feature>
<evidence type="ECO:0000256" key="3">
    <source>
        <dbReference type="ARBA" id="ARBA00022475"/>
    </source>
</evidence>
<evidence type="ECO:0000256" key="5">
    <source>
        <dbReference type="ARBA" id="ARBA00022692"/>
    </source>
</evidence>
<evidence type="ECO:0000259" key="10">
    <source>
        <dbReference type="Pfam" id="PF04290"/>
    </source>
</evidence>
<dbReference type="InterPro" id="IPR055348">
    <property type="entry name" value="DctQ"/>
</dbReference>
<feature type="domain" description="Tripartite ATP-independent periplasmic transporters DctQ component" evidence="10">
    <location>
        <begin position="24"/>
        <end position="152"/>
    </location>
</feature>
<evidence type="ECO:0000256" key="2">
    <source>
        <dbReference type="ARBA" id="ARBA00022448"/>
    </source>
</evidence>
<dbReference type="GO" id="GO:0015740">
    <property type="term" value="P:C4-dicarboxylate transport"/>
    <property type="evidence" value="ECO:0007669"/>
    <property type="project" value="TreeGrafter"/>
</dbReference>
<comment type="similarity">
    <text evidence="8">Belongs to the TRAP transporter small permease family.</text>
</comment>
<reference evidence="11" key="1">
    <citation type="journal article" date="2021" name="PeerJ">
        <title>Extensive microbial diversity within the chicken gut microbiome revealed by metagenomics and culture.</title>
        <authorList>
            <person name="Gilroy R."/>
            <person name="Ravi A."/>
            <person name="Getino M."/>
            <person name="Pursley I."/>
            <person name="Horton D.L."/>
            <person name="Alikhan N.F."/>
            <person name="Baker D."/>
            <person name="Gharbi K."/>
            <person name="Hall N."/>
            <person name="Watson M."/>
            <person name="Adriaenssens E.M."/>
            <person name="Foster-Nyarko E."/>
            <person name="Jarju S."/>
            <person name="Secka A."/>
            <person name="Antonio M."/>
            <person name="Oren A."/>
            <person name="Chaudhuri R.R."/>
            <person name="La Ragione R."/>
            <person name="Hildebrand F."/>
            <person name="Pallen M.J."/>
        </authorList>
    </citation>
    <scope>NUCLEOTIDE SEQUENCE</scope>
    <source>
        <strain evidence="11">CHK178-16964</strain>
    </source>
</reference>
<dbReference type="Proteomes" id="UP000823900">
    <property type="component" value="Unassembled WGS sequence"/>
</dbReference>
<dbReference type="AlphaFoldDB" id="A0A9D2HGH5"/>
<comment type="subcellular location">
    <subcellularLocation>
        <location evidence="1">Cell inner membrane</location>
        <topology evidence="1">Multi-pass membrane protein</topology>
    </subcellularLocation>
</comment>
<evidence type="ECO:0000256" key="4">
    <source>
        <dbReference type="ARBA" id="ARBA00022519"/>
    </source>
</evidence>
<keyword evidence="6 9" id="KW-1133">Transmembrane helix</keyword>
<dbReference type="PANTHER" id="PTHR35011">
    <property type="entry name" value="2,3-DIKETO-L-GULONATE TRAP TRANSPORTER SMALL PERMEASE PROTEIN YIAM"/>
    <property type="match status" value="1"/>
</dbReference>
<feature type="transmembrane region" description="Helical" evidence="9">
    <location>
        <begin position="48"/>
        <end position="66"/>
    </location>
</feature>
<dbReference type="Pfam" id="PF04290">
    <property type="entry name" value="DctQ"/>
    <property type="match status" value="1"/>
</dbReference>
<evidence type="ECO:0000256" key="1">
    <source>
        <dbReference type="ARBA" id="ARBA00004429"/>
    </source>
</evidence>
<accession>A0A9D2HGH5</accession>
<dbReference type="EMBL" id="DWZA01000004">
    <property type="protein sequence ID" value="HJA70054.1"/>
    <property type="molecule type" value="Genomic_DNA"/>
</dbReference>
<feature type="transmembrane region" description="Helical" evidence="9">
    <location>
        <begin position="12"/>
        <end position="33"/>
    </location>
</feature>
<organism evidence="11 12">
    <name type="scientific">Candidatus Lachnoclostridium stercoravium</name>
    <dbReference type="NCBI Taxonomy" id="2838633"/>
    <lineage>
        <taxon>Bacteria</taxon>
        <taxon>Bacillati</taxon>
        <taxon>Bacillota</taxon>
        <taxon>Clostridia</taxon>
        <taxon>Lachnospirales</taxon>
        <taxon>Lachnospiraceae</taxon>
    </lineage>
</organism>
<keyword evidence="2" id="KW-0813">Transport</keyword>
<dbReference type="GO" id="GO:0022857">
    <property type="term" value="F:transmembrane transporter activity"/>
    <property type="evidence" value="ECO:0007669"/>
    <property type="project" value="TreeGrafter"/>
</dbReference>
<reference evidence="11" key="2">
    <citation type="submission" date="2021-04" db="EMBL/GenBank/DDBJ databases">
        <authorList>
            <person name="Gilroy R."/>
        </authorList>
    </citation>
    <scope>NUCLEOTIDE SEQUENCE</scope>
    <source>
        <strain evidence="11">CHK178-16964</strain>
    </source>
</reference>
<keyword evidence="5 9" id="KW-0812">Transmembrane</keyword>
<protein>
    <submittedName>
        <fullName evidence="11">TRAP transporter small permease</fullName>
    </submittedName>
</protein>
<keyword evidence="7 9" id="KW-0472">Membrane</keyword>
<dbReference type="GO" id="GO:0005886">
    <property type="term" value="C:plasma membrane"/>
    <property type="evidence" value="ECO:0007669"/>
    <property type="project" value="UniProtKB-SubCell"/>
</dbReference>
<sequence>MIVKIADKIRFLLRSLSCITICTLVIVTGMQVINRYVFHSSFTWVEELGGMAMVYITYFGAAMASINNSNTRIDFFIHKLPKPLSQGFEILDDCICIVFLVVVSGLAWRLAGSNMTALSAAMKVPLAINYIGVLLGCLLMICFYIIHLWIDVQKFRGVDMSSIEEELNK</sequence>
<dbReference type="PANTHER" id="PTHR35011:SF11">
    <property type="entry name" value="TRAP TRANSPORTER SMALL PERMEASE PROTEIN"/>
    <property type="match status" value="1"/>
</dbReference>
<evidence type="ECO:0000256" key="8">
    <source>
        <dbReference type="ARBA" id="ARBA00038436"/>
    </source>
</evidence>
<evidence type="ECO:0000313" key="11">
    <source>
        <dbReference type="EMBL" id="HJA70054.1"/>
    </source>
</evidence>
<keyword evidence="3" id="KW-1003">Cell membrane</keyword>
<evidence type="ECO:0000256" key="9">
    <source>
        <dbReference type="SAM" id="Phobius"/>
    </source>
</evidence>
<proteinExistence type="inferred from homology"/>
<feature type="transmembrane region" description="Helical" evidence="9">
    <location>
        <begin position="128"/>
        <end position="150"/>
    </location>
</feature>
<evidence type="ECO:0000256" key="7">
    <source>
        <dbReference type="ARBA" id="ARBA00023136"/>
    </source>
</evidence>
<keyword evidence="4" id="KW-0997">Cell inner membrane</keyword>
<evidence type="ECO:0000256" key="6">
    <source>
        <dbReference type="ARBA" id="ARBA00022989"/>
    </source>
</evidence>
<comment type="caution">
    <text evidence="11">The sequence shown here is derived from an EMBL/GenBank/DDBJ whole genome shotgun (WGS) entry which is preliminary data.</text>
</comment>
<gene>
    <name evidence="11" type="ORF">IAA07_00550</name>
</gene>